<reference evidence="3 4" key="2">
    <citation type="submission" date="2015-11" db="EMBL/GenBank/DDBJ databases">
        <authorList>
            <person name="Zhang Y."/>
            <person name="Guo Z."/>
        </authorList>
    </citation>
    <scope>NUCLEOTIDE SEQUENCE [LARGE SCALE GENOMIC DNA]</scope>
    <source>
        <strain evidence="3">JGI-4</strain>
    </source>
</reference>
<accession>A0A0P1NUC1</accession>
<proteinExistence type="predicted"/>
<dbReference type="Proteomes" id="UP000182011">
    <property type="component" value="Unassembled WGS sequence"/>
</dbReference>
<evidence type="ECO:0000313" key="5">
    <source>
        <dbReference type="Proteomes" id="UP000182200"/>
    </source>
</evidence>
<evidence type="ECO:0000313" key="4">
    <source>
        <dbReference type="Proteomes" id="UP000182011"/>
    </source>
</evidence>
<protein>
    <submittedName>
        <fullName evidence="3">Uncharacterized protein</fullName>
    </submittedName>
</protein>
<name>A0A0P1MEM4_9BACT</name>
<dbReference type="Proteomes" id="UP000182200">
    <property type="component" value="Unassembled WGS sequence"/>
</dbReference>
<keyword evidence="5" id="KW-1185">Reference proteome</keyword>
<evidence type="ECO:0000313" key="2">
    <source>
        <dbReference type="EMBL" id="CUS90875.1"/>
    </source>
</evidence>
<dbReference type="EMBL" id="FAOP01000004">
    <property type="protein sequence ID" value="CUU04410.1"/>
    <property type="molecule type" value="Genomic_DNA"/>
</dbReference>
<organism evidence="3 4">
    <name type="scientific">Candidatus Kryptonium thompsonii</name>
    <dbReference type="NCBI Taxonomy" id="1633631"/>
    <lineage>
        <taxon>Bacteria</taxon>
        <taxon>Pseudomonadati</taxon>
        <taxon>Candidatus Kryptoniota</taxon>
        <taxon>Candidatus Kryptonium</taxon>
    </lineage>
</organism>
<accession>A0A0P1MEM4</accession>
<dbReference type="AlphaFoldDB" id="A0A0P1MEM4"/>
<gene>
    <name evidence="3" type="ORF">JGI4_01009</name>
    <name evidence="2" type="ORF">JGI8_01481</name>
</gene>
<keyword evidence="1" id="KW-1133">Transmembrane helix</keyword>
<keyword evidence="1" id="KW-0812">Transmembrane</keyword>
<dbReference type="RefSeq" id="WP_255301251.1">
    <property type="nucleotide sequence ID" value="NZ_CZVI01000022.1"/>
</dbReference>
<accession>A0A0N7MTQ2</accession>
<evidence type="ECO:0000313" key="3">
    <source>
        <dbReference type="EMBL" id="CUU04410.1"/>
    </source>
</evidence>
<keyword evidence="1" id="KW-0472">Membrane</keyword>
<dbReference type="STRING" id="1633631.GCA_001442925_01008"/>
<reference evidence="2 5" key="1">
    <citation type="submission" date="2015-11" db="EMBL/GenBank/DDBJ databases">
        <authorList>
            <person name="Varghese N."/>
        </authorList>
    </citation>
    <scope>NUCLEOTIDE SEQUENCE [LARGE SCALE GENOMIC DNA]</scope>
    <source>
        <strain evidence="2 5">JGI-8</strain>
    </source>
</reference>
<feature type="transmembrane region" description="Helical" evidence="1">
    <location>
        <begin position="5"/>
        <end position="23"/>
    </location>
</feature>
<feature type="transmembrane region" description="Helical" evidence="1">
    <location>
        <begin position="35"/>
        <end position="51"/>
    </location>
</feature>
<sequence>MISGIIGAIIGGISGFLIGRYFSKLGGMCPLLCNPKISTLYFALLGFLLAYKKL</sequence>
<evidence type="ECO:0000256" key="1">
    <source>
        <dbReference type="SAM" id="Phobius"/>
    </source>
</evidence>
<accession>A0A0P1L8L0</accession>
<dbReference type="EMBL" id="CZVI01000022">
    <property type="protein sequence ID" value="CUS90875.1"/>
    <property type="molecule type" value="Genomic_DNA"/>
</dbReference>
<accession>A0A0S4MZN5</accession>